<dbReference type="EMBL" id="WUBS01000005">
    <property type="protein sequence ID" value="NDL62850.1"/>
    <property type="molecule type" value="Genomic_DNA"/>
</dbReference>
<dbReference type="Proteomes" id="UP000461443">
    <property type="component" value="Unassembled WGS sequence"/>
</dbReference>
<feature type="compositionally biased region" description="Low complexity" evidence="1">
    <location>
        <begin position="36"/>
        <end position="52"/>
    </location>
</feature>
<protein>
    <submittedName>
        <fullName evidence="2">Uncharacterized protein</fullName>
    </submittedName>
</protein>
<comment type="caution">
    <text evidence="2">The sequence shown here is derived from an EMBL/GenBank/DDBJ whole genome shotgun (WGS) entry which is preliminary data.</text>
</comment>
<dbReference type="AlphaFoldDB" id="A0A845SDJ1"/>
<feature type="region of interest" description="Disordered" evidence="1">
    <location>
        <begin position="8"/>
        <end position="52"/>
    </location>
</feature>
<sequence length="261" mass="28501">MTALVKKLANARNSSARTAGKSGMEGEDGYSEMETGDSMAAPAAGDSGGSPSDRGLLSFMRALAGWNGKHYDLISAQKNSDDAAERPQLTTFTSLEVLNDRPIDREAFITQTAQAVVKEMKSGLLNNPEDRLGWQLQEFALYLPARINKTIDSAVATRLQENKPVSFGSTFKRDILQQAMTDVGIWHKYSHIAKVEDGSATSTGAVVRQFMNNHQMDCLDLIHPIADRVYETLFNCPGHVEQVTRAAENAIAQKLEGESHA</sequence>
<evidence type="ECO:0000313" key="3">
    <source>
        <dbReference type="Proteomes" id="UP000461443"/>
    </source>
</evidence>
<keyword evidence="3" id="KW-1185">Reference proteome</keyword>
<name>A0A845SDJ1_9GAMM</name>
<organism evidence="2 3">
    <name type="scientific">Acerihabitans arboris</name>
    <dbReference type="NCBI Taxonomy" id="2691583"/>
    <lineage>
        <taxon>Bacteria</taxon>
        <taxon>Pseudomonadati</taxon>
        <taxon>Pseudomonadota</taxon>
        <taxon>Gammaproteobacteria</taxon>
        <taxon>Enterobacterales</taxon>
        <taxon>Pectobacteriaceae</taxon>
        <taxon>Acerihabitans</taxon>
    </lineage>
</organism>
<evidence type="ECO:0000256" key="1">
    <source>
        <dbReference type="SAM" id="MobiDB-lite"/>
    </source>
</evidence>
<reference evidence="2 3" key="1">
    <citation type="submission" date="2019-12" db="EMBL/GenBank/DDBJ databases">
        <authorList>
            <person name="Lee S.D."/>
        </authorList>
    </citation>
    <scope>NUCLEOTIDE SEQUENCE [LARGE SCALE GENOMIC DNA]</scope>
    <source>
        <strain evidence="2 3">SAP-6</strain>
    </source>
</reference>
<reference evidence="2 3" key="2">
    <citation type="submission" date="2020-02" db="EMBL/GenBank/DDBJ databases">
        <title>The new genus of Enterobacteriales.</title>
        <authorList>
            <person name="Kim I.S."/>
        </authorList>
    </citation>
    <scope>NUCLEOTIDE SEQUENCE [LARGE SCALE GENOMIC DNA]</scope>
    <source>
        <strain evidence="2 3">SAP-6</strain>
    </source>
</reference>
<proteinExistence type="predicted"/>
<feature type="compositionally biased region" description="Acidic residues" evidence="1">
    <location>
        <begin position="25"/>
        <end position="35"/>
    </location>
</feature>
<accession>A0A845SDJ1</accession>
<gene>
    <name evidence="2" type="ORF">GRH90_08830</name>
</gene>
<dbReference type="RefSeq" id="WP_162365576.1">
    <property type="nucleotide sequence ID" value="NZ_WUBS01000005.1"/>
</dbReference>
<evidence type="ECO:0000313" key="2">
    <source>
        <dbReference type="EMBL" id="NDL62850.1"/>
    </source>
</evidence>